<sequence length="149" mass="16783">MATPIKDQLTNNTIRTYYALDEAMVKAHREDRDEYAVSTARSLLGNADLPLLIRARACMVLGCSEQPGFLDMAKDGVRIAELGLCRCTSPGETEHQLVEACRQVLDEAQKAWDEKEKRVWGDGELVRDGDEKEAGEIDEQTEKLKKEDR</sequence>
<dbReference type="EMBL" id="ML993612">
    <property type="protein sequence ID" value="KAF2162744.1"/>
    <property type="molecule type" value="Genomic_DNA"/>
</dbReference>
<evidence type="ECO:0000313" key="2">
    <source>
        <dbReference type="EMBL" id="KAF2162744.1"/>
    </source>
</evidence>
<dbReference type="GeneID" id="54561640"/>
<organism evidence="2 3">
    <name type="scientific">Zasmidium cellare ATCC 36951</name>
    <dbReference type="NCBI Taxonomy" id="1080233"/>
    <lineage>
        <taxon>Eukaryota</taxon>
        <taxon>Fungi</taxon>
        <taxon>Dikarya</taxon>
        <taxon>Ascomycota</taxon>
        <taxon>Pezizomycotina</taxon>
        <taxon>Dothideomycetes</taxon>
        <taxon>Dothideomycetidae</taxon>
        <taxon>Mycosphaerellales</taxon>
        <taxon>Mycosphaerellaceae</taxon>
        <taxon>Zasmidium</taxon>
    </lineage>
</organism>
<name>A0A6A6C6J6_ZASCE</name>
<dbReference type="AlphaFoldDB" id="A0A6A6C6J6"/>
<accession>A0A6A6C6J6</accession>
<reference evidence="2" key="1">
    <citation type="journal article" date="2020" name="Stud. Mycol.">
        <title>101 Dothideomycetes genomes: a test case for predicting lifestyles and emergence of pathogens.</title>
        <authorList>
            <person name="Haridas S."/>
            <person name="Albert R."/>
            <person name="Binder M."/>
            <person name="Bloem J."/>
            <person name="Labutti K."/>
            <person name="Salamov A."/>
            <person name="Andreopoulos B."/>
            <person name="Baker S."/>
            <person name="Barry K."/>
            <person name="Bills G."/>
            <person name="Bluhm B."/>
            <person name="Cannon C."/>
            <person name="Castanera R."/>
            <person name="Culley D."/>
            <person name="Daum C."/>
            <person name="Ezra D."/>
            <person name="Gonzalez J."/>
            <person name="Henrissat B."/>
            <person name="Kuo A."/>
            <person name="Liang C."/>
            <person name="Lipzen A."/>
            <person name="Lutzoni F."/>
            <person name="Magnuson J."/>
            <person name="Mondo S."/>
            <person name="Nolan M."/>
            <person name="Ohm R."/>
            <person name="Pangilinan J."/>
            <person name="Park H.-J."/>
            <person name="Ramirez L."/>
            <person name="Alfaro M."/>
            <person name="Sun H."/>
            <person name="Tritt A."/>
            <person name="Yoshinaga Y."/>
            <person name="Zwiers L.-H."/>
            <person name="Turgeon B."/>
            <person name="Goodwin S."/>
            <person name="Spatafora J."/>
            <person name="Crous P."/>
            <person name="Grigoriev I."/>
        </authorList>
    </citation>
    <scope>NUCLEOTIDE SEQUENCE</scope>
    <source>
        <strain evidence="2">ATCC 36951</strain>
    </source>
</reference>
<dbReference type="RefSeq" id="XP_033663633.1">
    <property type="nucleotide sequence ID" value="XM_033808368.1"/>
</dbReference>
<evidence type="ECO:0000256" key="1">
    <source>
        <dbReference type="SAM" id="MobiDB-lite"/>
    </source>
</evidence>
<feature type="region of interest" description="Disordered" evidence="1">
    <location>
        <begin position="128"/>
        <end position="149"/>
    </location>
</feature>
<gene>
    <name evidence="2" type="ORF">M409DRAFT_26982</name>
</gene>
<keyword evidence="3" id="KW-1185">Reference proteome</keyword>
<proteinExistence type="predicted"/>
<protein>
    <submittedName>
        <fullName evidence="2">Uncharacterized protein</fullName>
    </submittedName>
</protein>
<dbReference type="Proteomes" id="UP000799537">
    <property type="component" value="Unassembled WGS sequence"/>
</dbReference>
<evidence type="ECO:0000313" key="3">
    <source>
        <dbReference type="Proteomes" id="UP000799537"/>
    </source>
</evidence>
<dbReference type="OrthoDB" id="3649621at2759"/>